<sequence length="84" mass="9147">MHFDGDEDGGDENVVHEEDGGNMNDDGGKTMDKNDGGNEDDGGNINEKGGYGEKDSGNMNAKNQTEIESVPFDTYTKQKLKMRT</sequence>
<accession>A0ABQ4WXU6</accession>
<gene>
    <name evidence="2" type="ORF">Tco_0652530</name>
</gene>
<organism evidence="2 3">
    <name type="scientific">Tanacetum coccineum</name>
    <dbReference type="NCBI Taxonomy" id="301880"/>
    <lineage>
        <taxon>Eukaryota</taxon>
        <taxon>Viridiplantae</taxon>
        <taxon>Streptophyta</taxon>
        <taxon>Embryophyta</taxon>
        <taxon>Tracheophyta</taxon>
        <taxon>Spermatophyta</taxon>
        <taxon>Magnoliopsida</taxon>
        <taxon>eudicotyledons</taxon>
        <taxon>Gunneridae</taxon>
        <taxon>Pentapetalae</taxon>
        <taxon>asterids</taxon>
        <taxon>campanulids</taxon>
        <taxon>Asterales</taxon>
        <taxon>Asteraceae</taxon>
        <taxon>Asteroideae</taxon>
        <taxon>Anthemideae</taxon>
        <taxon>Anthemidinae</taxon>
        <taxon>Tanacetum</taxon>
    </lineage>
</organism>
<reference evidence="2" key="2">
    <citation type="submission" date="2022-01" db="EMBL/GenBank/DDBJ databases">
        <authorList>
            <person name="Yamashiro T."/>
            <person name="Shiraishi A."/>
            <person name="Satake H."/>
            <person name="Nakayama K."/>
        </authorList>
    </citation>
    <scope>NUCLEOTIDE SEQUENCE</scope>
</reference>
<keyword evidence="3" id="KW-1185">Reference proteome</keyword>
<dbReference type="EMBL" id="BQNB010009029">
    <property type="protein sequence ID" value="GJS57746.1"/>
    <property type="molecule type" value="Genomic_DNA"/>
</dbReference>
<name>A0ABQ4WXU6_9ASTR</name>
<feature type="region of interest" description="Disordered" evidence="1">
    <location>
        <begin position="1"/>
        <end position="84"/>
    </location>
</feature>
<evidence type="ECO:0000313" key="3">
    <source>
        <dbReference type="Proteomes" id="UP001151760"/>
    </source>
</evidence>
<evidence type="ECO:0000313" key="2">
    <source>
        <dbReference type="EMBL" id="GJS57746.1"/>
    </source>
</evidence>
<proteinExistence type="predicted"/>
<feature type="compositionally biased region" description="Acidic residues" evidence="1">
    <location>
        <begin position="1"/>
        <end position="11"/>
    </location>
</feature>
<dbReference type="Proteomes" id="UP001151760">
    <property type="component" value="Unassembled WGS sequence"/>
</dbReference>
<protein>
    <submittedName>
        <fullName evidence="2">Uncharacterized protein</fullName>
    </submittedName>
</protein>
<reference evidence="2" key="1">
    <citation type="journal article" date="2022" name="Int. J. Mol. Sci.">
        <title>Draft Genome of Tanacetum Coccineum: Genomic Comparison of Closely Related Tanacetum-Family Plants.</title>
        <authorList>
            <person name="Yamashiro T."/>
            <person name="Shiraishi A."/>
            <person name="Nakayama K."/>
            <person name="Satake H."/>
        </authorList>
    </citation>
    <scope>NUCLEOTIDE SEQUENCE</scope>
</reference>
<comment type="caution">
    <text evidence="2">The sequence shown here is derived from an EMBL/GenBank/DDBJ whole genome shotgun (WGS) entry which is preliminary data.</text>
</comment>
<feature type="compositionally biased region" description="Basic and acidic residues" evidence="1">
    <location>
        <begin position="26"/>
        <end position="36"/>
    </location>
</feature>
<evidence type="ECO:0000256" key="1">
    <source>
        <dbReference type="SAM" id="MobiDB-lite"/>
    </source>
</evidence>
<feature type="compositionally biased region" description="Polar residues" evidence="1">
    <location>
        <begin position="57"/>
        <end position="67"/>
    </location>
</feature>